<gene>
    <name evidence="1" type="ORF">ATANTOWER_006735</name>
</gene>
<protein>
    <submittedName>
        <fullName evidence="1">Uncharacterized protein</fullName>
    </submittedName>
</protein>
<name>A0ABU7BHF4_9TELE</name>
<feature type="non-terminal residue" evidence="1">
    <location>
        <position position="1"/>
    </location>
</feature>
<dbReference type="EMBL" id="JAHUTI010050937">
    <property type="protein sequence ID" value="MED6248904.1"/>
    <property type="molecule type" value="Genomic_DNA"/>
</dbReference>
<organism evidence="1 2">
    <name type="scientific">Ataeniobius toweri</name>
    <dbReference type="NCBI Taxonomy" id="208326"/>
    <lineage>
        <taxon>Eukaryota</taxon>
        <taxon>Metazoa</taxon>
        <taxon>Chordata</taxon>
        <taxon>Craniata</taxon>
        <taxon>Vertebrata</taxon>
        <taxon>Euteleostomi</taxon>
        <taxon>Actinopterygii</taxon>
        <taxon>Neopterygii</taxon>
        <taxon>Teleostei</taxon>
        <taxon>Neoteleostei</taxon>
        <taxon>Acanthomorphata</taxon>
        <taxon>Ovalentaria</taxon>
        <taxon>Atherinomorphae</taxon>
        <taxon>Cyprinodontiformes</taxon>
        <taxon>Goodeidae</taxon>
        <taxon>Ataeniobius</taxon>
    </lineage>
</organism>
<reference evidence="1 2" key="1">
    <citation type="submission" date="2021-07" db="EMBL/GenBank/DDBJ databases">
        <authorList>
            <person name="Palmer J.M."/>
        </authorList>
    </citation>
    <scope>NUCLEOTIDE SEQUENCE [LARGE SCALE GENOMIC DNA]</scope>
    <source>
        <strain evidence="1 2">AT_MEX2019</strain>
        <tissue evidence="1">Muscle</tissue>
    </source>
</reference>
<sequence length="89" mass="10139">IVIMQQSAGRVIPLPATALMTPIRPLNFLLEMGKHCRSPLSQELTPYWSWSTLRVEGDRGSVDWRPVQGVLHLSPVDQRHQLPCDPVWK</sequence>
<proteinExistence type="predicted"/>
<keyword evidence="2" id="KW-1185">Reference proteome</keyword>
<dbReference type="Proteomes" id="UP001345963">
    <property type="component" value="Unassembled WGS sequence"/>
</dbReference>
<comment type="caution">
    <text evidence="1">The sequence shown here is derived from an EMBL/GenBank/DDBJ whole genome shotgun (WGS) entry which is preliminary data.</text>
</comment>
<evidence type="ECO:0000313" key="1">
    <source>
        <dbReference type="EMBL" id="MED6248904.1"/>
    </source>
</evidence>
<feature type="non-terminal residue" evidence="1">
    <location>
        <position position="89"/>
    </location>
</feature>
<accession>A0ABU7BHF4</accession>
<evidence type="ECO:0000313" key="2">
    <source>
        <dbReference type="Proteomes" id="UP001345963"/>
    </source>
</evidence>